<evidence type="ECO:0000256" key="3">
    <source>
        <dbReference type="ARBA" id="ARBA00022801"/>
    </source>
</evidence>
<dbReference type="InterPro" id="IPR018228">
    <property type="entry name" value="DNase_TatD-rel_CS"/>
</dbReference>
<evidence type="ECO:0000313" key="5">
    <source>
        <dbReference type="EMBL" id="RPJ67309.1"/>
    </source>
</evidence>
<proteinExistence type="inferred from homology"/>
<dbReference type="PROSITE" id="PS01091">
    <property type="entry name" value="TATD_3"/>
    <property type="match status" value="1"/>
</dbReference>
<feature type="binding site" evidence="4">
    <location>
        <position position="6"/>
    </location>
    <ligand>
        <name>a divalent metal cation</name>
        <dbReference type="ChEBI" id="CHEBI:60240"/>
        <label>1</label>
    </ligand>
</feature>
<sequence>MFVDSHCHLDRLDPNSGSVDEALKFAQSRGVKHFLCVAVSVKEFDAMMDVVSAYDNVSVSCGVHPLHQEDACSRQVLLEKASDQRVVAIGETGLDYYYSEESKAVQMTSFIDHIHVANELKKPLIIHTRGAKEDTLGLLEAHLADHTQGVLHCFTEDWDMAEKAMEMGMYISISGIVTFRTADALRDVAKRVPLDKLLIETDSPWLAPVPHRGKPNQPAYVVEVAEYIANLRGISVNELAEATTDNFYRLFALCNKTS</sequence>
<keyword evidence="5" id="KW-0540">Nuclease</keyword>
<dbReference type="GO" id="GO:0046872">
    <property type="term" value="F:metal ion binding"/>
    <property type="evidence" value="ECO:0007669"/>
    <property type="project" value="UniProtKB-KW"/>
</dbReference>
<feature type="binding site" evidence="4">
    <location>
        <position position="202"/>
    </location>
    <ligand>
        <name>a divalent metal cation</name>
        <dbReference type="ChEBI" id="CHEBI:60240"/>
        <label>1</label>
    </ligand>
</feature>
<dbReference type="GO" id="GO:0004536">
    <property type="term" value="F:DNA nuclease activity"/>
    <property type="evidence" value="ECO:0007669"/>
    <property type="project" value="InterPro"/>
</dbReference>
<dbReference type="Gene3D" id="3.20.20.140">
    <property type="entry name" value="Metal-dependent hydrolases"/>
    <property type="match status" value="1"/>
</dbReference>
<dbReference type="AlphaFoldDB" id="A0A3N5Y8E2"/>
<keyword evidence="5" id="KW-0269">Exonuclease</keyword>
<evidence type="ECO:0000256" key="2">
    <source>
        <dbReference type="ARBA" id="ARBA00022723"/>
    </source>
</evidence>
<feature type="binding site" evidence="4">
    <location>
        <position position="91"/>
    </location>
    <ligand>
        <name>a divalent metal cation</name>
        <dbReference type="ChEBI" id="CHEBI:60240"/>
        <label>1</label>
    </ligand>
</feature>
<comment type="similarity">
    <text evidence="1">Belongs to the metallo-dependent hydrolases superfamily. TatD-type hydrolase family.</text>
</comment>
<dbReference type="FunFam" id="3.20.20.140:FF:000005">
    <property type="entry name" value="TatD family hydrolase"/>
    <property type="match status" value="1"/>
</dbReference>
<evidence type="ECO:0000313" key="6">
    <source>
        <dbReference type="Proteomes" id="UP000275281"/>
    </source>
</evidence>
<dbReference type="RefSeq" id="WP_124027210.1">
    <property type="nucleotide sequence ID" value="NZ_JBHRSN010000015.1"/>
</dbReference>
<dbReference type="SUPFAM" id="SSF51556">
    <property type="entry name" value="Metallo-dependent hydrolases"/>
    <property type="match status" value="1"/>
</dbReference>
<dbReference type="EMBL" id="RPOK01000002">
    <property type="protein sequence ID" value="RPJ67309.1"/>
    <property type="molecule type" value="Genomic_DNA"/>
</dbReference>
<dbReference type="PANTHER" id="PTHR46124:SF2">
    <property type="entry name" value="D-AMINOACYL-TRNA DEACYLASE"/>
    <property type="match status" value="1"/>
</dbReference>
<evidence type="ECO:0000256" key="4">
    <source>
        <dbReference type="PIRSR" id="PIRSR005902-1"/>
    </source>
</evidence>
<dbReference type="InterPro" id="IPR015991">
    <property type="entry name" value="TatD/YcfH-like"/>
</dbReference>
<name>A0A3N5Y8E2_9ALTE</name>
<dbReference type="GO" id="GO:0004527">
    <property type="term" value="F:exonuclease activity"/>
    <property type="evidence" value="ECO:0007669"/>
    <property type="project" value="UniProtKB-KW"/>
</dbReference>
<feature type="binding site" evidence="4">
    <location>
        <position position="127"/>
    </location>
    <ligand>
        <name>a divalent metal cation</name>
        <dbReference type="ChEBI" id="CHEBI:60240"/>
        <label>2</label>
    </ligand>
</feature>
<dbReference type="Pfam" id="PF01026">
    <property type="entry name" value="TatD_DNase"/>
    <property type="match status" value="1"/>
</dbReference>
<evidence type="ECO:0000256" key="1">
    <source>
        <dbReference type="ARBA" id="ARBA00009275"/>
    </source>
</evidence>
<protein>
    <submittedName>
        <fullName evidence="5">YchF/TatD family DNA exonuclease</fullName>
    </submittedName>
</protein>
<feature type="binding site" evidence="4">
    <location>
        <position position="8"/>
    </location>
    <ligand>
        <name>a divalent metal cation</name>
        <dbReference type="ChEBI" id="CHEBI:60240"/>
        <label>1</label>
    </ligand>
</feature>
<feature type="binding site" evidence="4">
    <location>
        <position position="152"/>
    </location>
    <ligand>
        <name>a divalent metal cation</name>
        <dbReference type="ChEBI" id="CHEBI:60240"/>
        <label>2</label>
    </ligand>
</feature>
<organism evidence="5 6">
    <name type="scientific">Alteromonas sediminis</name>
    <dbReference type="NCBI Taxonomy" id="2259342"/>
    <lineage>
        <taxon>Bacteria</taxon>
        <taxon>Pseudomonadati</taxon>
        <taxon>Pseudomonadota</taxon>
        <taxon>Gammaproteobacteria</taxon>
        <taxon>Alteromonadales</taxon>
        <taxon>Alteromonadaceae</taxon>
        <taxon>Alteromonas/Salinimonas group</taxon>
        <taxon>Alteromonas</taxon>
    </lineage>
</organism>
<dbReference type="InterPro" id="IPR001130">
    <property type="entry name" value="TatD-like"/>
</dbReference>
<gene>
    <name evidence="5" type="ORF">DRW07_07190</name>
</gene>
<dbReference type="PANTHER" id="PTHR46124">
    <property type="entry name" value="D-AMINOACYL-TRNA DEACYLASE"/>
    <property type="match status" value="1"/>
</dbReference>
<dbReference type="GO" id="GO:0005829">
    <property type="term" value="C:cytosol"/>
    <property type="evidence" value="ECO:0007669"/>
    <property type="project" value="TreeGrafter"/>
</dbReference>
<dbReference type="Proteomes" id="UP000275281">
    <property type="component" value="Unassembled WGS sequence"/>
</dbReference>
<dbReference type="InterPro" id="IPR032466">
    <property type="entry name" value="Metal_Hydrolase"/>
</dbReference>
<dbReference type="PROSITE" id="PS01137">
    <property type="entry name" value="TATD_1"/>
    <property type="match status" value="1"/>
</dbReference>
<comment type="caution">
    <text evidence="5">The sequence shown here is derived from an EMBL/GenBank/DDBJ whole genome shotgun (WGS) entry which is preliminary data.</text>
</comment>
<reference evidence="5 6" key="1">
    <citation type="submission" date="2018-11" db="EMBL/GenBank/DDBJ databases">
        <authorList>
            <person name="Ye M.-Q."/>
            <person name="Du Z.-J."/>
        </authorList>
    </citation>
    <scope>NUCLEOTIDE SEQUENCE [LARGE SCALE GENOMIC DNA]</scope>
    <source>
        <strain evidence="5 6">U0105</strain>
    </source>
</reference>
<dbReference type="CDD" id="cd01310">
    <property type="entry name" value="TatD_DNAse"/>
    <property type="match status" value="1"/>
</dbReference>
<dbReference type="PIRSF" id="PIRSF005902">
    <property type="entry name" value="DNase_TatD"/>
    <property type="match status" value="1"/>
</dbReference>
<dbReference type="OrthoDB" id="9810005at2"/>
<keyword evidence="2 4" id="KW-0479">Metal-binding</keyword>
<keyword evidence="6" id="KW-1185">Reference proteome</keyword>
<keyword evidence="3" id="KW-0378">Hydrolase</keyword>
<dbReference type="NCBIfam" id="TIGR00010">
    <property type="entry name" value="YchF/TatD family DNA exonuclease"/>
    <property type="match status" value="1"/>
</dbReference>
<dbReference type="PROSITE" id="PS01090">
    <property type="entry name" value="TATD_2"/>
    <property type="match status" value="1"/>
</dbReference>
<accession>A0A3N5Y8E2</accession>